<sequence>MTESVFKWARLGLAATGAVATTVVPALVSKKVLKLAIVKAGFKFASGAFTPWLQVAMTGWTVYEARGPIKEGLERGWDWYRQQRGQTRQLEDGDDEKVDDDEKMQPTTEVMLISKL</sequence>
<dbReference type="EMBL" id="GFDL01004527">
    <property type="protein sequence ID" value="JAV30518.1"/>
    <property type="molecule type" value="Transcribed_RNA"/>
</dbReference>
<dbReference type="AlphaFoldDB" id="A0A1Q3FSJ3"/>
<protein>
    <submittedName>
        <fullName evidence="2">Putative conserved secreted protein</fullName>
    </submittedName>
</protein>
<accession>A0A1Q3FSJ3</accession>
<feature type="compositionally biased region" description="Acidic residues" evidence="1">
    <location>
        <begin position="92"/>
        <end position="102"/>
    </location>
</feature>
<evidence type="ECO:0000256" key="1">
    <source>
        <dbReference type="SAM" id="MobiDB-lite"/>
    </source>
</evidence>
<proteinExistence type="predicted"/>
<evidence type="ECO:0000313" key="2">
    <source>
        <dbReference type="EMBL" id="JAV30518.1"/>
    </source>
</evidence>
<feature type="region of interest" description="Disordered" evidence="1">
    <location>
        <begin position="84"/>
        <end position="104"/>
    </location>
</feature>
<reference evidence="2" key="1">
    <citation type="submission" date="2017-01" db="EMBL/GenBank/DDBJ databases">
        <title>A deep insight into the sialotranscriptome of adult male and female Cluex tarsalis mosquitoes.</title>
        <authorList>
            <person name="Ribeiro J.M."/>
            <person name="Moreira F."/>
            <person name="Bernard K.A."/>
            <person name="Calvo E."/>
        </authorList>
    </citation>
    <scope>NUCLEOTIDE SEQUENCE</scope>
    <source>
        <strain evidence="2">Kern County</strain>
        <tissue evidence="2">Salivary glands</tissue>
    </source>
</reference>
<name>A0A1Q3FSJ3_CULTA</name>
<organism evidence="2">
    <name type="scientific">Culex tarsalis</name>
    <name type="common">Encephalitis mosquito</name>
    <dbReference type="NCBI Taxonomy" id="7177"/>
    <lineage>
        <taxon>Eukaryota</taxon>
        <taxon>Metazoa</taxon>
        <taxon>Ecdysozoa</taxon>
        <taxon>Arthropoda</taxon>
        <taxon>Hexapoda</taxon>
        <taxon>Insecta</taxon>
        <taxon>Pterygota</taxon>
        <taxon>Neoptera</taxon>
        <taxon>Endopterygota</taxon>
        <taxon>Diptera</taxon>
        <taxon>Nematocera</taxon>
        <taxon>Culicoidea</taxon>
        <taxon>Culicidae</taxon>
        <taxon>Culicinae</taxon>
        <taxon>Culicini</taxon>
        <taxon>Culex</taxon>
        <taxon>Culex</taxon>
    </lineage>
</organism>